<dbReference type="Proteomes" id="UP001209916">
    <property type="component" value="Unassembled WGS sequence"/>
</dbReference>
<accession>A0ABT3VHK2</accession>
<comment type="caution">
    <text evidence="2">The sequence shown here is derived from an EMBL/GenBank/DDBJ whole genome shotgun (WGS) entry which is preliminary data.</text>
</comment>
<dbReference type="SUPFAM" id="SSF54427">
    <property type="entry name" value="NTF2-like"/>
    <property type="match status" value="1"/>
</dbReference>
<dbReference type="EMBL" id="JAPKNA010000001">
    <property type="protein sequence ID" value="MCX5462695.1"/>
    <property type="molecule type" value="Genomic_DNA"/>
</dbReference>
<evidence type="ECO:0000259" key="1">
    <source>
        <dbReference type="Pfam" id="PF14534"/>
    </source>
</evidence>
<dbReference type="Gene3D" id="3.10.450.50">
    <property type="match status" value="1"/>
</dbReference>
<dbReference type="Pfam" id="PF14534">
    <property type="entry name" value="DUF4440"/>
    <property type="match status" value="1"/>
</dbReference>
<dbReference type="RefSeq" id="WP_266119823.1">
    <property type="nucleotide sequence ID" value="NZ_JAPKNA010000001.1"/>
</dbReference>
<protein>
    <submittedName>
        <fullName evidence="2">DUF4440 domain-containing protein</fullName>
    </submittedName>
</protein>
<name>A0ABT3VHK2_9BURK</name>
<proteinExistence type="predicted"/>
<sequence>MIHSLKALILSLEERLLDRSTRQDVAELSELLADEFVEFGARGAAWDKAEVLESLPEQLFEQRRLSDFKLTVLAEDVVLVTYICAVSAKEGLQRSLRSSIWRQRQGRWQMVFHQGTRIVNE</sequence>
<dbReference type="InterPro" id="IPR027843">
    <property type="entry name" value="DUF4440"/>
</dbReference>
<gene>
    <name evidence="2" type="ORF">OSH09_00765</name>
</gene>
<evidence type="ECO:0000313" key="3">
    <source>
        <dbReference type="Proteomes" id="UP001209916"/>
    </source>
</evidence>
<organism evidence="2 3">
    <name type="scientific">Alcaligenes parafaecalis</name>
    <dbReference type="NCBI Taxonomy" id="171260"/>
    <lineage>
        <taxon>Bacteria</taxon>
        <taxon>Pseudomonadati</taxon>
        <taxon>Pseudomonadota</taxon>
        <taxon>Betaproteobacteria</taxon>
        <taxon>Burkholderiales</taxon>
        <taxon>Alcaligenaceae</taxon>
        <taxon>Alcaligenes</taxon>
    </lineage>
</organism>
<evidence type="ECO:0000313" key="2">
    <source>
        <dbReference type="EMBL" id="MCX5462695.1"/>
    </source>
</evidence>
<reference evidence="2 3" key="1">
    <citation type="submission" date="2022-11" db="EMBL/GenBank/DDBJ databases">
        <title>Biodiversity and phylogenetic relationships of bacteria.</title>
        <authorList>
            <person name="Machado R.A.R."/>
            <person name="Bhat A."/>
            <person name="Loulou A."/>
            <person name="Kallel S."/>
        </authorList>
    </citation>
    <scope>NUCLEOTIDE SEQUENCE [LARGE SCALE GENOMIC DNA]</scope>
    <source>
        <strain evidence="2 3">DSM 13975</strain>
    </source>
</reference>
<dbReference type="InterPro" id="IPR032710">
    <property type="entry name" value="NTF2-like_dom_sf"/>
</dbReference>
<keyword evidence="3" id="KW-1185">Reference proteome</keyword>
<feature type="domain" description="DUF4440" evidence="1">
    <location>
        <begin position="9"/>
        <end position="110"/>
    </location>
</feature>